<evidence type="ECO:0000313" key="1">
    <source>
        <dbReference type="EMBL" id="TYP96616.1"/>
    </source>
</evidence>
<dbReference type="EMBL" id="VNHX01000005">
    <property type="protein sequence ID" value="TYP96616.1"/>
    <property type="molecule type" value="Genomic_DNA"/>
</dbReference>
<dbReference type="OrthoDB" id="710457at2"/>
<dbReference type="RefSeq" id="WP_148908007.1">
    <property type="nucleotide sequence ID" value="NZ_VNHX01000005.1"/>
</dbReference>
<dbReference type="AlphaFoldDB" id="A0A5S5DNJ9"/>
<protein>
    <submittedName>
        <fullName evidence="1">Uncharacterized protein</fullName>
    </submittedName>
</protein>
<proteinExistence type="predicted"/>
<reference evidence="1 2" key="1">
    <citation type="submission" date="2019-07" db="EMBL/GenBank/DDBJ databases">
        <title>Genomic Encyclopedia of Archaeal and Bacterial Type Strains, Phase II (KMG-II): from individual species to whole genera.</title>
        <authorList>
            <person name="Goeker M."/>
        </authorList>
    </citation>
    <scope>NUCLEOTIDE SEQUENCE [LARGE SCALE GENOMIC DNA]</scope>
    <source>
        <strain evidence="1 2">DSM 18850</strain>
    </source>
</reference>
<sequence>MEREDLVKVGDPLFEGTTADGTLTKRFYYVAFDGKVVGVGLFHNDNADCTFAFITDSSGTKTILGHLSSGYTIDRFDMVQLGRLYAMLFK</sequence>
<name>A0A5S5DNJ9_9SPHI</name>
<gene>
    <name evidence="1" type="ORF">BC792_105107</name>
</gene>
<organism evidence="1 2">
    <name type="scientific">Sphingobacterium allocomposti</name>
    <dbReference type="NCBI Taxonomy" id="415956"/>
    <lineage>
        <taxon>Bacteria</taxon>
        <taxon>Pseudomonadati</taxon>
        <taxon>Bacteroidota</taxon>
        <taxon>Sphingobacteriia</taxon>
        <taxon>Sphingobacteriales</taxon>
        <taxon>Sphingobacteriaceae</taxon>
        <taxon>Sphingobacterium</taxon>
    </lineage>
</organism>
<keyword evidence="2" id="KW-1185">Reference proteome</keyword>
<dbReference type="Proteomes" id="UP000325105">
    <property type="component" value="Unassembled WGS sequence"/>
</dbReference>
<evidence type="ECO:0000313" key="2">
    <source>
        <dbReference type="Proteomes" id="UP000325105"/>
    </source>
</evidence>
<comment type="caution">
    <text evidence="1">The sequence shown here is derived from an EMBL/GenBank/DDBJ whole genome shotgun (WGS) entry which is preliminary data.</text>
</comment>
<accession>A0A5S5DNJ9</accession>